<proteinExistence type="predicted"/>
<gene>
    <name evidence="1" type="ORF">Cco03nite_21940</name>
</gene>
<dbReference type="AlphaFoldDB" id="A0A8J3P6G5"/>
<sequence length="144" mass="15538">MTVFVCLRCREVLTEELSEVPFQELSEPTAPCDLEPGQTCPPWLARGMFAVDPDPYGPPFVPHATNDHWLISAGPSCTVLINPDDLLVRRAHPDVLRRVGCCGPSGIDGPNLVCGCGAEIATEVADCWTGQVIRLEPAAVMRPS</sequence>
<keyword evidence="2" id="KW-1185">Reference proteome</keyword>
<accession>A0A8J3P6G5</accession>
<organism evidence="1 2">
    <name type="scientific">Catellatospora coxensis</name>
    <dbReference type="NCBI Taxonomy" id="310354"/>
    <lineage>
        <taxon>Bacteria</taxon>
        <taxon>Bacillati</taxon>
        <taxon>Actinomycetota</taxon>
        <taxon>Actinomycetes</taxon>
        <taxon>Micromonosporales</taxon>
        <taxon>Micromonosporaceae</taxon>
        <taxon>Catellatospora</taxon>
    </lineage>
</organism>
<evidence type="ECO:0000313" key="2">
    <source>
        <dbReference type="Proteomes" id="UP000630887"/>
    </source>
</evidence>
<dbReference type="EMBL" id="BONI01000015">
    <property type="protein sequence ID" value="GIG05494.1"/>
    <property type="molecule type" value="Genomic_DNA"/>
</dbReference>
<reference evidence="1 2" key="1">
    <citation type="submission" date="2021-01" db="EMBL/GenBank/DDBJ databases">
        <title>Whole genome shotgun sequence of Catellatospora coxensis NBRC 107359.</title>
        <authorList>
            <person name="Komaki H."/>
            <person name="Tamura T."/>
        </authorList>
    </citation>
    <scope>NUCLEOTIDE SEQUENCE [LARGE SCALE GENOMIC DNA]</scope>
    <source>
        <strain evidence="1 2">NBRC 107359</strain>
    </source>
</reference>
<dbReference type="Proteomes" id="UP000630887">
    <property type="component" value="Unassembled WGS sequence"/>
</dbReference>
<name>A0A8J3P6G5_9ACTN</name>
<comment type="caution">
    <text evidence="1">The sequence shown here is derived from an EMBL/GenBank/DDBJ whole genome shotgun (WGS) entry which is preliminary data.</text>
</comment>
<protein>
    <submittedName>
        <fullName evidence="1">Uncharacterized protein</fullName>
    </submittedName>
</protein>
<evidence type="ECO:0000313" key="1">
    <source>
        <dbReference type="EMBL" id="GIG05494.1"/>
    </source>
</evidence>